<dbReference type="OrthoDB" id="1584384at2759"/>
<evidence type="ECO:0000256" key="3">
    <source>
        <dbReference type="ARBA" id="ARBA00022448"/>
    </source>
</evidence>
<comment type="subcellular location">
    <subcellularLocation>
        <location evidence="1">Cytoplasm</location>
    </subcellularLocation>
</comment>
<dbReference type="GO" id="GO:0015031">
    <property type="term" value="P:protein transport"/>
    <property type="evidence" value="ECO:0007669"/>
    <property type="project" value="UniProtKB-KW"/>
</dbReference>
<proteinExistence type="inferred from homology"/>
<dbReference type="GO" id="GO:0000045">
    <property type="term" value="P:autophagosome assembly"/>
    <property type="evidence" value="ECO:0007669"/>
    <property type="project" value="TreeGrafter"/>
</dbReference>
<dbReference type="PANTHER" id="PTHR12866:SF2">
    <property type="entry name" value="UBIQUITIN-LIKE-CONJUGATING ENZYME ATG3"/>
    <property type="match status" value="1"/>
</dbReference>
<reference evidence="8 9" key="1">
    <citation type="submission" date="2016-11" db="EMBL/GenBank/DDBJ databases">
        <title>The macronuclear genome of Stentor coeruleus: a giant cell with tiny introns.</title>
        <authorList>
            <person name="Slabodnick M."/>
            <person name="Ruby J.G."/>
            <person name="Reiff S.B."/>
            <person name="Swart E.C."/>
            <person name="Gosai S."/>
            <person name="Prabakaran S."/>
            <person name="Witkowska E."/>
            <person name="Larue G.E."/>
            <person name="Fisher S."/>
            <person name="Freeman R.M."/>
            <person name="Gunawardena J."/>
            <person name="Chu W."/>
            <person name="Stover N.A."/>
            <person name="Gregory B.D."/>
            <person name="Nowacki M."/>
            <person name="Derisi J."/>
            <person name="Roy S.W."/>
            <person name="Marshall W.F."/>
            <person name="Sood P."/>
        </authorList>
    </citation>
    <scope>NUCLEOTIDE SEQUENCE [LARGE SCALE GENOMIC DNA]</scope>
    <source>
        <strain evidence="8">WM001</strain>
    </source>
</reference>
<sequence length="286" mass="32961">MENLGHKIGNMYRNVAKKFKSVPTESAFLEKGTLTPQEFVVAGEQLVHRCPTWCWSTSTPGNEQKHLPPENQYLITRGVPCRKRVRNIEDSEVTEKEIDGGWVVAESHKVEENIEEIIIKGRDEVVEEDEEILDMEEVKESLIDENAVNIFSQDGYFKAEEPEDVIIKTRVYDLSVTYDLYYQTPRLWLVGYDENRNLLTPEQMYEDIMEDYAKKTATIETHPCLGTPQISIHPCNHAKMMKHFIDILASNNSVAQVHQAIFIFLKFLSSVVPTIEYDFTVDLSLE</sequence>
<keyword evidence="7" id="KW-0072">Autophagy</keyword>
<keyword evidence="4" id="KW-0963">Cytoplasm</keyword>
<dbReference type="PANTHER" id="PTHR12866">
    <property type="entry name" value="UBIQUITIN-LIKE-CONJUGATING ENZYME ATG3"/>
    <property type="match status" value="1"/>
</dbReference>
<evidence type="ECO:0000256" key="7">
    <source>
        <dbReference type="ARBA" id="ARBA00023006"/>
    </source>
</evidence>
<dbReference type="GO" id="GO:0061723">
    <property type="term" value="P:glycophagy"/>
    <property type="evidence" value="ECO:0007669"/>
    <property type="project" value="TreeGrafter"/>
</dbReference>
<evidence type="ECO:0000256" key="6">
    <source>
        <dbReference type="ARBA" id="ARBA00022927"/>
    </source>
</evidence>
<evidence type="ECO:0000313" key="8">
    <source>
        <dbReference type="EMBL" id="OMJ82106.1"/>
    </source>
</evidence>
<dbReference type="GO" id="GO:0044804">
    <property type="term" value="P:nucleophagy"/>
    <property type="evidence" value="ECO:0007669"/>
    <property type="project" value="TreeGrafter"/>
</dbReference>
<accession>A0A1R2BZB1</accession>
<evidence type="ECO:0000256" key="4">
    <source>
        <dbReference type="ARBA" id="ARBA00022490"/>
    </source>
</evidence>
<dbReference type="Pfam" id="PF03987">
    <property type="entry name" value="Autophagy_act_C"/>
    <property type="match status" value="1"/>
</dbReference>
<dbReference type="GO" id="GO:0019776">
    <property type="term" value="F:Atg8-family ligase activity"/>
    <property type="evidence" value="ECO:0007669"/>
    <property type="project" value="TreeGrafter"/>
</dbReference>
<comment type="caution">
    <text evidence="8">The sequence shown here is derived from an EMBL/GenBank/DDBJ whole genome shotgun (WGS) entry which is preliminary data.</text>
</comment>
<keyword evidence="5" id="KW-0833">Ubl conjugation pathway</keyword>
<evidence type="ECO:0000256" key="1">
    <source>
        <dbReference type="ARBA" id="ARBA00004496"/>
    </source>
</evidence>
<evidence type="ECO:0000313" key="9">
    <source>
        <dbReference type="Proteomes" id="UP000187209"/>
    </source>
</evidence>
<organism evidence="8 9">
    <name type="scientific">Stentor coeruleus</name>
    <dbReference type="NCBI Taxonomy" id="5963"/>
    <lineage>
        <taxon>Eukaryota</taxon>
        <taxon>Sar</taxon>
        <taxon>Alveolata</taxon>
        <taxon>Ciliophora</taxon>
        <taxon>Postciliodesmatophora</taxon>
        <taxon>Heterotrichea</taxon>
        <taxon>Heterotrichida</taxon>
        <taxon>Stentoridae</taxon>
        <taxon>Stentor</taxon>
    </lineage>
</organism>
<dbReference type="InterPro" id="IPR007135">
    <property type="entry name" value="Atg3/Atg10"/>
</dbReference>
<evidence type="ECO:0000256" key="2">
    <source>
        <dbReference type="ARBA" id="ARBA00007683"/>
    </source>
</evidence>
<dbReference type="Gene3D" id="3.30.1460.50">
    <property type="match status" value="1"/>
</dbReference>
<comment type="similarity">
    <text evidence="2">Belongs to the ATG3 family.</text>
</comment>
<dbReference type="Proteomes" id="UP000187209">
    <property type="component" value="Unassembled WGS sequence"/>
</dbReference>
<gene>
    <name evidence="8" type="ORF">SteCoe_17270</name>
</gene>
<dbReference type="AlphaFoldDB" id="A0A1R2BZB1"/>
<name>A0A1R2BZB1_9CILI</name>
<protein>
    <submittedName>
        <fullName evidence="8">Uncharacterized protein</fullName>
    </submittedName>
</protein>
<dbReference type="GO" id="GO:0005829">
    <property type="term" value="C:cytosol"/>
    <property type="evidence" value="ECO:0007669"/>
    <property type="project" value="TreeGrafter"/>
</dbReference>
<keyword evidence="6" id="KW-0653">Protein transport</keyword>
<keyword evidence="9" id="KW-1185">Reference proteome</keyword>
<dbReference type="EMBL" id="MPUH01000353">
    <property type="protein sequence ID" value="OMJ82106.1"/>
    <property type="molecule type" value="Genomic_DNA"/>
</dbReference>
<keyword evidence="3" id="KW-0813">Transport</keyword>
<dbReference type="GO" id="GO:0000422">
    <property type="term" value="P:autophagy of mitochondrion"/>
    <property type="evidence" value="ECO:0007669"/>
    <property type="project" value="TreeGrafter"/>
</dbReference>
<evidence type="ECO:0000256" key="5">
    <source>
        <dbReference type="ARBA" id="ARBA00022786"/>
    </source>
</evidence>
<dbReference type="GO" id="GO:0000407">
    <property type="term" value="C:phagophore assembly site"/>
    <property type="evidence" value="ECO:0007669"/>
    <property type="project" value="TreeGrafter"/>
</dbReference>